<protein>
    <submittedName>
        <fullName evidence="4">Short-chain dehydrogenase/reductase SDR</fullName>
    </submittedName>
</protein>
<dbReference type="Proteomes" id="UP000000310">
    <property type="component" value="Chromosome"/>
</dbReference>
<dbReference type="FunFam" id="3.40.50.720:FF:000047">
    <property type="entry name" value="NADP-dependent L-serine/L-allo-threonine dehydrogenase"/>
    <property type="match status" value="1"/>
</dbReference>
<dbReference type="RefSeq" id="WP_013632240.1">
    <property type="nucleotide sequence ID" value="NC_015177.1"/>
</dbReference>
<dbReference type="KEGG" id="psn:Pedsa_1173"/>
<dbReference type="InterPro" id="IPR036291">
    <property type="entry name" value="NAD(P)-bd_dom_sf"/>
</dbReference>
<sequence length="257" mass="28253">MKSNEFIFEKLFPDVITGKNILVTGGTTGIGRATALLLASMGNNVIICGRHEQELEDTKDDFQKLNSNRGSLEGITVDLGNEEGVVELFSYVKYKFSNLHVLINNAALAFNGVEEGTYPEQEYVVKTNLLGYIACSKEAIELMKKAGRGHIVNVGSMSADVREEGSSVYVATKAGVQAFSHSLRKEVNDKGIKISLIEPGATGTDMQPIPPEEQEQLERKMEMLTAEDVASAIVYILSQPERCDILSIQLRPRQQKL</sequence>
<dbReference type="Gene3D" id="3.40.50.720">
    <property type="entry name" value="NAD(P)-binding Rossmann-like Domain"/>
    <property type="match status" value="1"/>
</dbReference>
<comment type="similarity">
    <text evidence="1 3">Belongs to the short-chain dehydrogenases/reductases (SDR) family.</text>
</comment>
<dbReference type="OrthoDB" id="658698at2"/>
<dbReference type="EMBL" id="CP002545">
    <property type="protein sequence ID" value="ADY51741.1"/>
    <property type="molecule type" value="Genomic_DNA"/>
</dbReference>
<dbReference type="InterPro" id="IPR020904">
    <property type="entry name" value="Sc_DH/Rdtase_CS"/>
</dbReference>
<evidence type="ECO:0000313" key="4">
    <source>
        <dbReference type="EMBL" id="ADY51741.1"/>
    </source>
</evidence>
<gene>
    <name evidence="4" type="ordered locus">Pedsa_1173</name>
</gene>
<accession>F0SCY4</accession>
<dbReference type="PRINTS" id="PR00081">
    <property type="entry name" value="GDHRDH"/>
</dbReference>
<dbReference type="PANTHER" id="PTHR43115">
    <property type="entry name" value="DEHYDROGENASE/REDUCTASE SDR FAMILY MEMBER 11"/>
    <property type="match status" value="1"/>
</dbReference>
<dbReference type="AlphaFoldDB" id="F0SCY4"/>
<dbReference type="eggNOG" id="COG4221">
    <property type="taxonomic scope" value="Bacteria"/>
</dbReference>
<evidence type="ECO:0000256" key="1">
    <source>
        <dbReference type="ARBA" id="ARBA00006484"/>
    </source>
</evidence>
<dbReference type="Pfam" id="PF00106">
    <property type="entry name" value="adh_short"/>
    <property type="match status" value="1"/>
</dbReference>
<dbReference type="SUPFAM" id="SSF51735">
    <property type="entry name" value="NAD(P)-binding Rossmann-fold domains"/>
    <property type="match status" value="1"/>
</dbReference>
<dbReference type="GO" id="GO:0016616">
    <property type="term" value="F:oxidoreductase activity, acting on the CH-OH group of donors, NAD or NADP as acceptor"/>
    <property type="evidence" value="ECO:0007669"/>
    <property type="project" value="UniProtKB-ARBA"/>
</dbReference>
<evidence type="ECO:0000256" key="3">
    <source>
        <dbReference type="RuleBase" id="RU000363"/>
    </source>
</evidence>
<dbReference type="CDD" id="cd05233">
    <property type="entry name" value="SDR_c"/>
    <property type="match status" value="1"/>
</dbReference>
<keyword evidence="5" id="KW-1185">Reference proteome</keyword>
<evidence type="ECO:0000256" key="2">
    <source>
        <dbReference type="ARBA" id="ARBA00023002"/>
    </source>
</evidence>
<organism evidence="4 5">
    <name type="scientific">Pseudopedobacter saltans (strain ATCC 51119 / DSM 12145 / JCM 21818 / CCUG 39354 / LMG 10337 / NBRC 100064 / NCIMB 13643)</name>
    <name type="common">Pedobacter saltans</name>
    <dbReference type="NCBI Taxonomy" id="762903"/>
    <lineage>
        <taxon>Bacteria</taxon>
        <taxon>Pseudomonadati</taxon>
        <taxon>Bacteroidota</taxon>
        <taxon>Sphingobacteriia</taxon>
        <taxon>Sphingobacteriales</taxon>
        <taxon>Sphingobacteriaceae</taxon>
        <taxon>Pseudopedobacter</taxon>
    </lineage>
</organism>
<dbReference type="PRINTS" id="PR00080">
    <property type="entry name" value="SDRFAMILY"/>
</dbReference>
<evidence type="ECO:0000313" key="5">
    <source>
        <dbReference type="Proteomes" id="UP000000310"/>
    </source>
</evidence>
<proteinExistence type="inferred from homology"/>
<dbReference type="InterPro" id="IPR002347">
    <property type="entry name" value="SDR_fam"/>
</dbReference>
<dbReference type="PROSITE" id="PS00061">
    <property type="entry name" value="ADH_SHORT"/>
    <property type="match status" value="1"/>
</dbReference>
<dbReference type="HOGENOM" id="CLU_010194_2_10_10"/>
<reference evidence="4 5" key="1">
    <citation type="journal article" date="2011" name="Stand. Genomic Sci.">
        <title>Complete genome sequence of the gliding, heparinolytic Pedobacter saltans type strain (113).</title>
        <authorList>
            <person name="Liolios K."/>
            <person name="Sikorski J."/>
            <person name="Lu M."/>
            <person name="Nolan M."/>
            <person name="Lapidus A."/>
            <person name="Lucas S."/>
            <person name="Hammon N."/>
            <person name="Deshpande S."/>
            <person name="Cheng J.F."/>
            <person name="Tapia R."/>
            <person name="Han C."/>
            <person name="Goodwin L."/>
            <person name="Pitluck S."/>
            <person name="Huntemann M."/>
            <person name="Ivanova N."/>
            <person name="Pagani I."/>
            <person name="Mavromatis K."/>
            <person name="Ovchinikova G."/>
            <person name="Pati A."/>
            <person name="Chen A."/>
            <person name="Palaniappan K."/>
            <person name="Land M."/>
            <person name="Hauser L."/>
            <person name="Brambilla E.M."/>
            <person name="Kotsyurbenko O."/>
            <person name="Rohde M."/>
            <person name="Tindall B.J."/>
            <person name="Abt B."/>
            <person name="Goker M."/>
            <person name="Detter J.C."/>
            <person name="Woyke T."/>
            <person name="Bristow J."/>
            <person name="Eisen J.A."/>
            <person name="Markowitz V."/>
            <person name="Hugenholtz P."/>
            <person name="Klenk H.P."/>
            <person name="Kyrpides N.C."/>
        </authorList>
    </citation>
    <scope>NUCLEOTIDE SEQUENCE [LARGE SCALE GENOMIC DNA]</scope>
    <source>
        <strain evidence="5">ATCC 51119 / DSM 12145 / JCM 21818 / LMG 10337 / NBRC 100064 / NCIMB 13643</strain>
    </source>
</reference>
<dbReference type="PANTHER" id="PTHR43115:SF4">
    <property type="entry name" value="DEHYDROGENASE_REDUCTASE SDR FAMILY MEMBER 11"/>
    <property type="match status" value="1"/>
</dbReference>
<keyword evidence="2" id="KW-0560">Oxidoreductase</keyword>
<dbReference type="STRING" id="762903.Pedsa_1173"/>
<reference evidence="5" key="2">
    <citation type="submission" date="2011-02" db="EMBL/GenBank/DDBJ databases">
        <title>The complete genome of Pedobacter saltans DSM 12145.</title>
        <authorList>
            <consortium name="US DOE Joint Genome Institute (JGI-PGF)"/>
            <person name="Lucas S."/>
            <person name="Copeland A."/>
            <person name="Lapidus A."/>
            <person name="Bruce D."/>
            <person name="Goodwin L."/>
            <person name="Pitluck S."/>
            <person name="Kyrpides N."/>
            <person name="Mavromatis K."/>
            <person name="Pagani I."/>
            <person name="Ivanova N."/>
            <person name="Ovchinnikova G."/>
            <person name="Lu M."/>
            <person name="Detter J.C."/>
            <person name="Han C."/>
            <person name="Land M."/>
            <person name="Hauser L."/>
            <person name="Markowitz V."/>
            <person name="Cheng J.-F."/>
            <person name="Hugenholtz P."/>
            <person name="Woyke T."/>
            <person name="Wu D."/>
            <person name="Tindall B."/>
            <person name="Pomrenke H.G."/>
            <person name="Brambilla E."/>
            <person name="Klenk H.-P."/>
            <person name="Eisen J.A."/>
        </authorList>
    </citation>
    <scope>NUCLEOTIDE SEQUENCE [LARGE SCALE GENOMIC DNA]</scope>
    <source>
        <strain evidence="5">ATCC 51119 / DSM 12145 / JCM 21818 / LMG 10337 / NBRC 100064 / NCIMB 13643</strain>
    </source>
</reference>
<name>F0SCY4_PSESL</name>